<dbReference type="EMBL" id="NRDI02000006">
    <property type="protein sequence ID" value="KAI1515772.1"/>
    <property type="molecule type" value="Genomic_DNA"/>
</dbReference>
<evidence type="ECO:0000259" key="1">
    <source>
        <dbReference type="Pfam" id="PF24864"/>
    </source>
</evidence>
<gene>
    <name evidence="2" type="ORF">Ptr86124_005773</name>
</gene>
<feature type="domain" description="DUF7730" evidence="1">
    <location>
        <begin position="60"/>
        <end position="244"/>
    </location>
</feature>
<sequence>MAYKKTDPKPATEKPAIKKTIGSKCKVTKKQWTYKKYRNGKLDLMSAPARFKVLMSLNATQSRLLSLPAEVRNKIFEYAIGDYDIYISAYNARATHTHETVLGTVYRKTTQHSYRMVTIMLPHGTPFRRAHPNDTLPALCLPQVCRQLYAETAILPYTLNHFKFCDSEHALIKNVGKYTNRNQYSALDLWLDQRSAVQMSAIASLAPMPHYIDRYYWKKRPTFTSLFPGLKVLDLGMSIRWKEEEEEGEKWRKEARRKDVESGLMVLFPRVTTGGVWENYSRHLRWDLDKDRVMMKGPCHYETEVEAKLE</sequence>
<dbReference type="Proteomes" id="UP000249757">
    <property type="component" value="Unassembled WGS sequence"/>
</dbReference>
<dbReference type="AlphaFoldDB" id="A0A922T1K8"/>
<keyword evidence="3" id="KW-1185">Reference proteome</keyword>
<dbReference type="InterPro" id="IPR056632">
    <property type="entry name" value="DUF7730"/>
</dbReference>
<evidence type="ECO:0000313" key="3">
    <source>
        <dbReference type="Proteomes" id="UP000249757"/>
    </source>
</evidence>
<organism evidence="2 3">
    <name type="scientific">Pyrenophora tritici-repentis</name>
    <dbReference type="NCBI Taxonomy" id="45151"/>
    <lineage>
        <taxon>Eukaryota</taxon>
        <taxon>Fungi</taxon>
        <taxon>Dikarya</taxon>
        <taxon>Ascomycota</taxon>
        <taxon>Pezizomycotina</taxon>
        <taxon>Dothideomycetes</taxon>
        <taxon>Pleosporomycetidae</taxon>
        <taxon>Pleosporales</taxon>
        <taxon>Pleosporineae</taxon>
        <taxon>Pleosporaceae</taxon>
        <taxon>Pyrenophora</taxon>
    </lineage>
</organism>
<accession>A0A922T1K8</accession>
<dbReference type="Pfam" id="PF24864">
    <property type="entry name" value="DUF7730"/>
    <property type="match status" value="1"/>
</dbReference>
<evidence type="ECO:0000313" key="2">
    <source>
        <dbReference type="EMBL" id="KAI1515772.1"/>
    </source>
</evidence>
<proteinExistence type="predicted"/>
<dbReference type="PANTHER" id="PTHR38790:SF4">
    <property type="entry name" value="2EXR DOMAIN-CONTAINING PROTEIN"/>
    <property type="match status" value="1"/>
</dbReference>
<reference evidence="3" key="1">
    <citation type="journal article" date="2022" name="Microb. Genom.">
        <title>A global pangenome for the wheat fungal pathogen Pyrenophora tritici-repentis and prediction of effector protein structural homology.</title>
        <authorList>
            <person name="Moolhuijzen P.M."/>
            <person name="See P.T."/>
            <person name="Shi G."/>
            <person name="Powell H.R."/>
            <person name="Cockram J."/>
            <person name="Jorgensen L.N."/>
            <person name="Benslimane H."/>
            <person name="Strelkov S.E."/>
            <person name="Turner J."/>
            <person name="Liu Z."/>
            <person name="Moffat C.S."/>
        </authorList>
    </citation>
    <scope>NUCLEOTIDE SEQUENCE [LARGE SCALE GENOMIC DNA]</scope>
</reference>
<name>A0A922T1K8_9PLEO</name>
<protein>
    <recommendedName>
        <fullName evidence="1">DUF7730 domain-containing protein</fullName>
    </recommendedName>
</protein>
<dbReference type="PANTHER" id="PTHR38790">
    <property type="entry name" value="2EXR DOMAIN-CONTAINING PROTEIN-RELATED"/>
    <property type="match status" value="1"/>
</dbReference>
<comment type="caution">
    <text evidence="2">The sequence shown here is derived from an EMBL/GenBank/DDBJ whole genome shotgun (WGS) entry which is preliminary data.</text>
</comment>
<dbReference type="OrthoDB" id="5413827at2759"/>